<keyword evidence="1 2" id="KW-0732">Signal</keyword>
<evidence type="ECO:0000256" key="2">
    <source>
        <dbReference type="SAM" id="SignalP"/>
    </source>
</evidence>
<dbReference type="Pfam" id="PF21544">
    <property type="entry name" value="PorZ_N_b_propeller"/>
    <property type="match status" value="1"/>
</dbReference>
<dbReference type="AlphaFoldDB" id="A0A553E664"/>
<dbReference type="InterPro" id="IPR026444">
    <property type="entry name" value="Secre_tail"/>
</dbReference>
<dbReference type="SUPFAM" id="SSF101898">
    <property type="entry name" value="NHL repeat"/>
    <property type="match status" value="1"/>
</dbReference>
<dbReference type="InterPro" id="IPR015943">
    <property type="entry name" value="WD40/YVTN_repeat-like_dom_sf"/>
</dbReference>
<dbReference type="InterPro" id="IPR048954">
    <property type="entry name" value="PorZ_N"/>
</dbReference>
<dbReference type="InterPro" id="IPR011110">
    <property type="entry name" value="Reg_prop"/>
</dbReference>
<dbReference type="RefSeq" id="WP_144256010.1">
    <property type="nucleotide sequence ID" value="NZ_VJZT01000005.1"/>
</dbReference>
<evidence type="ECO:0000259" key="3">
    <source>
        <dbReference type="Pfam" id="PF21544"/>
    </source>
</evidence>
<evidence type="ECO:0000313" key="4">
    <source>
        <dbReference type="EMBL" id="TRX40452.1"/>
    </source>
</evidence>
<dbReference type="NCBIfam" id="TIGR04183">
    <property type="entry name" value="Por_Secre_tail"/>
    <property type="match status" value="1"/>
</dbReference>
<dbReference type="Pfam" id="PF07494">
    <property type="entry name" value="Reg_prop"/>
    <property type="match status" value="1"/>
</dbReference>
<reference evidence="4 5" key="1">
    <citation type="submission" date="2019-07" db="EMBL/GenBank/DDBJ databases">
        <title>Novel species of Flavobacterium.</title>
        <authorList>
            <person name="Liu Q."/>
            <person name="Xin Y.-H."/>
        </authorList>
    </citation>
    <scope>NUCLEOTIDE SEQUENCE [LARGE SCALE GENOMIC DNA]</scope>
    <source>
        <strain evidence="4 5">LB1R34</strain>
    </source>
</reference>
<evidence type="ECO:0000313" key="5">
    <source>
        <dbReference type="Proteomes" id="UP000316371"/>
    </source>
</evidence>
<dbReference type="Gene3D" id="2.130.10.10">
    <property type="entry name" value="YVTN repeat-like/Quinoprotein amine dehydrogenase"/>
    <property type="match status" value="1"/>
</dbReference>
<feature type="domain" description="PorZ N-terminal beta-propeller" evidence="3">
    <location>
        <begin position="44"/>
        <end position="202"/>
    </location>
</feature>
<proteinExistence type="predicted"/>
<accession>A0A553E664</accession>
<comment type="caution">
    <text evidence="4">The sequence shown here is derived from an EMBL/GenBank/DDBJ whole genome shotgun (WGS) entry which is preliminary data.</text>
</comment>
<keyword evidence="5" id="KW-1185">Reference proteome</keyword>
<dbReference type="EMBL" id="VJZT01000005">
    <property type="protein sequence ID" value="TRX40452.1"/>
    <property type="molecule type" value="Genomic_DNA"/>
</dbReference>
<sequence>MKKKCFYILFLILVQSSFAQSNLVWKGYFSYTEIKDLSEDATTVFAASENALFSKNTSTSSIKTTNTIDGLSGETISALYHSNTVNKTLIGYENGLMIVINEADGTMLNVVDIINKQLPANIKKINHFMEKDGIVYVSCDFGIVQFNLTTLLFGDTYFIGDSGKETSVKQTAVYNGFIYAATETGIRSADFSNKNLIDYKQWAVISPGSWSSIETFGTALIAINSAGLVQKYASNAFSTVATLGQAAQDMRAKSNYLLVTTASKVLVYNQQMILVLQINNSQIPDVVPSFSCATVLNDVVYIGTQENGLFSTALASGTVFENDTPSGPSRNNIFALQTTTTFLWAVYGGYLGSYNPYGYNGTGPNSYGISKFSDAGWLNIPYSKVFGAKSISRITINPNNEKQVYASSFFSGLVKIEDDIPTFLYNQTNSGLESISFLGPNYIDVRINGAAFDKSGNLWLNNSLIEKGLKVLKTNGQWQSFSLNSILDKSIDASMGRLIIDKNDTKWWCTNTDGLIAYNESINKFKKINFGPDKGNLPTTNVRAIAVDNRNQLWIGTTKGLRVLSNIGDFLTEDQMTTSSIIILEDNLAQELLYEQFITDIVVDGANNKWIGTADSGVFLVSANGQETKYHFTTKNSPLPSNLINDIDINSATGEVFIATDKGMISFKGVSTAASADLSNVYVYPNPVRPEFDGTVKITGLLNKANVKITDIEGNLVYETISEGGTIEWDTTAFGKYKVASGVYMIFISAQDGIETKVKKVMIIR</sequence>
<dbReference type="Proteomes" id="UP000316371">
    <property type="component" value="Unassembled WGS sequence"/>
</dbReference>
<name>A0A553E664_9FLAO</name>
<feature type="signal peptide" evidence="2">
    <location>
        <begin position="1"/>
        <end position="19"/>
    </location>
</feature>
<feature type="chain" id="PRO_5022115199" evidence="2">
    <location>
        <begin position="20"/>
        <end position="765"/>
    </location>
</feature>
<evidence type="ECO:0000256" key="1">
    <source>
        <dbReference type="ARBA" id="ARBA00022729"/>
    </source>
</evidence>
<organism evidence="4 5">
    <name type="scientific">Flavobacterium restrictum</name>
    <dbReference type="NCBI Taxonomy" id="2594428"/>
    <lineage>
        <taxon>Bacteria</taxon>
        <taxon>Pseudomonadati</taxon>
        <taxon>Bacteroidota</taxon>
        <taxon>Flavobacteriia</taxon>
        <taxon>Flavobacteriales</taxon>
        <taxon>Flavobacteriaceae</taxon>
        <taxon>Flavobacterium</taxon>
    </lineage>
</organism>
<dbReference type="OrthoDB" id="9807410at2"/>
<gene>
    <name evidence="4" type="ORF">FNW21_06895</name>
</gene>
<protein>
    <submittedName>
        <fullName evidence="4">T9SS type A sorting domain-containing protein</fullName>
    </submittedName>
</protein>